<sequence>MMEPRVDSGLSEGDARLYGLVRQAVREELGGPCACGLDQEKCREIGALAAMVHEAGLESIRENHRFVAEMRAGVRHVKMTAVSAVVCGVLTVIGAGIFLWLRSMGGK</sequence>
<reference evidence="2 3" key="1">
    <citation type="submission" date="2020-02" db="EMBL/GenBank/DDBJ databases">
        <title>Comparative genomics of sulfur disproportionating microorganisms.</title>
        <authorList>
            <person name="Ward L.M."/>
            <person name="Bertran E."/>
            <person name="Johnston D.T."/>
        </authorList>
    </citation>
    <scope>NUCLEOTIDE SEQUENCE [LARGE SCALE GENOMIC DNA]</scope>
    <source>
        <strain evidence="2 3">DSM 3696</strain>
    </source>
</reference>
<name>A0A7K3NII8_9BACT</name>
<protein>
    <submittedName>
        <fullName evidence="2">ABC transporter ATP-binding protein</fullName>
    </submittedName>
</protein>
<organism evidence="2 3">
    <name type="scientific">Desulfolutivibrio sulfodismutans</name>
    <dbReference type="NCBI Taxonomy" id="63561"/>
    <lineage>
        <taxon>Bacteria</taxon>
        <taxon>Pseudomonadati</taxon>
        <taxon>Thermodesulfobacteriota</taxon>
        <taxon>Desulfovibrionia</taxon>
        <taxon>Desulfovibrionales</taxon>
        <taxon>Desulfovibrionaceae</taxon>
        <taxon>Desulfolutivibrio</taxon>
    </lineage>
</organism>
<dbReference type="Proteomes" id="UP000469724">
    <property type="component" value="Unassembled WGS sequence"/>
</dbReference>
<keyword evidence="1" id="KW-0472">Membrane</keyword>
<evidence type="ECO:0000313" key="3">
    <source>
        <dbReference type="Proteomes" id="UP000469724"/>
    </source>
</evidence>
<accession>A0A7K3NII8</accession>
<evidence type="ECO:0000256" key="1">
    <source>
        <dbReference type="SAM" id="Phobius"/>
    </source>
</evidence>
<dbReference type="AlphaFoldDB" id="A0A7K3NII8"/>
<keyword evidence="2" id="KW-0547">Nucleotide-binding</keyword>
<comment type="caution">
    <text evidence="2">The sequence shown here is derived from an EMBL/GenBank/DDBJ whole genome shotgun (WGS) entry which is preliminary data.</text>
</comment>
<feature type="transmembrane region" description="Helical" evidence="1">
    <location>
        <begin position="80"/>
        <end position="101"/>
    </location>
</feature>
<keyword evidence="3" id="KW-1185">Reference proteome</keyword>
<proteinExistence type="predicted"/>
<keyword evidence="2" id="KW-0067">ATP-binding</keyword>
<keyword evidence="1" id="KW-1133">Transmembrane helix</keyword>
<dbReference type="EMBL" id="JAAGRQ010000012">
    <property type="protein sequence ID" value="NDY56014.1"/>
    <property type="molecule type" value="Genomic_DNA"/>
</dbReference>
<dbReference type="GO" id="GO:0005524">
    <property type="term" value="F:ATP binding"/>
    <property type="evidence" value="ECO:0007669"/>
    <property type="project" value="UniProtKB-KW"/>
</dbReference>
<keyword evidence="1" id="KW-0812">Transmembrane</keyword>
<evidence type="ECO:0000313" key="2">
    <source>
        <dbReference type="EMBL" id="NDY56014.1"/>
    </source>
</evidence>
<dbReference type="RefSeq" id="WP_163301066.1">
    <property type="nucleotide sequence ID" value="NZ_JAAGRQ010000012.1"/>
</dbReference>
<gene>
    <name evidence="2" type="ORF">G3N56_04545</name>
</gene>